<dbReference type="InterPro" id="IPR009842">
    <property type="entry name" value="DUF1402"/>
</dbReference>
<dbReference type="EMBL" id="FNEE01000004">
    <property type="protein sequence ID" value="SDJ03304.1"/>
    <property type="molecule type" value="Genomic_DNA"/>
</dbReference>
<organism evidence="2 3">
    <name type="scientific">Mesorhizobium muleiense</name>
    <dbReference type="NCBI Taxonomy" id="1004279"/>
    <lineage>
        <taxon>Bacteria</taxon>
        <taxon>Pseudomonadati</taxon>
        <taxon>Pseudomonadota</taxon>
        <taxon>Alphaproteobacteria</taxon>
        <taxon>Hyphomicrobiales</taxon>
        <taxon>Phyllobacteriaceae</taxon>
        <taxon>Mesorhizobium</taxon>
    </lineage>
</organism>
<dbReference type="Pfam" id="PF07182">
    <property type="entry name" value="DUF1402"/>
    <property type="match status" value="1"/>
</dbReference>
<accession>A0A1G8QEU4</accession>
<name>A0A1G8QEU4_9HYPH</name>
<evidence type="ECO:0000313" key="3">
    <source>
        <dbReference type="Proteomes" id="UP000198894"/>
    </source>
</evidence>
<keyword evidence="3" id="KW-1185">Reference proteome</keyword>
<keyword evidence="1" id="KW-0732">Signal</keyword>
<feature type="signal peptide" evidence="1">
    <location>
        <begin position="1"/>
        <end position="22"/>
    </location>
</feature>
<evidence type="ECO:0008006" key="4">
    <source>
        <dbReference type="Google" id="ProtNLM"/>
    </source>
</evidence>
<dbReference type="AlphaFoldDB" id="A0A1G8QEU4"/>
<proteinExistence type="predicted"/>
<dbReference type="Proteomes" id="UP000198894">
    <property type="component" value="Unassembled WGS sequence"/>
</dbReference>
<gene>
    <name evidence="2" type="ORF">SAMN05428953_10422</name>
</gene>
<sequence>MKKTILVTLGLTLATAMFAAEAATMVPPGNSHVEQPNIPGASSRRTQATNTTFQSKYRKVYALLQHDAGLRGKIEQAAATYGIDPMHIVGAIVGEHTYNVDAYDRLQTYYVKAISYLSSKLSFAYEGEDITDFVQRPQFQECVGKSDSYELWECREQVWNLSFRGKTVGGESFPDDRFGATFFQPYYAGQTFGLGQLNPLTALQMSDLVHQVSGLPKLDVGDPNAVYKTIMDPDLTLDYVAATIRKSIDAYQSIAGFDISGNPGITSTLYNVGNPEQRAHALKAENDRRRAAGEPEKLPEENYYGWLVNDKLPELNALFQE</sequence>
<evidence type="ECO:0000256" key="1">
    <source>
        <dbReference type="SAM" id="SignalP"/>
    </source>
</evidence>
<reference evidence="3" key="1">
    <citation type="submission" date="2016-10" db="EMBL/GenBank/DDBJ databases">
        <authorList>
            <person name="Varghese N."/>
            <person name="Submissions S."/>
        </authorList>
    </citation>
    <scope>NUCLEOTIDE SEQUENCE [LARGE SCALE GENOMIC DNA]</scope>
    <source>
        <strain evidence="3">CGMCC 1.11022</strain>
    </source>
</reference>
<protein>
    <recommendedName>
        <fullName evidence="4">DUF1402 family protein</fullName>
    </recommendedName>
</protein>
<feature type="chain" id="PRO_5011569185" description="DUF1402 family protein" evidence="1">
    <location>
        <begin position="23"/>
        <end position="321"/>
    </location>
</feature>
<dbReference type="RefSeq" id="WP_091592548.1">
    <property type="nucleotide sequence ID" value="NZ_FNEE01000004.1"/>
</dbReference>
<evidence type="ECO:0000313" key="2">
    <source>
        <dbReference type="EMBL" id="SDJ03304.1"/>
    </source>
</evidence>